<evidence type="ECO:0000256" key="3">
    <source>
        <dbReference type="ARBA" id="ARBA00022806"/>
    </source>
</evidence>
<accession>A0AAW0YUL3</accession>
<sequence length="111" mass="12820">LESHLHLHLIEHLNAEIVLGTVTDLGVAVEWLRSTFLYVRVQHNPRHYKIPQNLQQAQLEDKLQEMCMREVNALARAGLIVMNEVDVKPTPPGRLMARYCVSFNTMETFIQ</sequence>
<dbReference type="InterPro" id="IPR057842">
    <property type="entry name" value="WH_MER3"/>
</dbReference>
<dbReference type="GO" id="GO:0043138">
    <property type="term" value="F:3'-5' DNA helicase activity"/>
    <property type="evidence" value="ECO:0007669"/>
    <property type="project" value="UniProtKB-EC"/>
</dbReference>
<dbReference type="InterPro" id="IPR036390">
    <property type="entry name" value="WH_DNA-bd_sf"/>
</dbReference>
<comment type="catalytic activity">
    <reaction evidence="5">
        <text>Couples ATP hydrolysis with the unwinding of duplex DNA by translocating in the 3'-5' direction.</text>
        <dbReference type="EC" id="5.6.2.4"/>
    </reaction>
</comment>
<dbReference type="InterPro" id="IPR052247">
    <property type="entry name" value="Meiotic_Crossover_Helicase"/>
</dbReference>
<evidence type="ECO:0000313" key="9">
    <source>
        <dbReference type="EMBL" id="KAK8753914.1"/>
    </source>
</evidence>
<proteinExistence type="predicted"/>
<organism evidence="9 10">
    <name type="scientific">Cherax quadricarinatus</name>
    <name type="common">Australian red claw crayfish</name>
    <dbReference type="NCBI Taxonomy" id="27406"/>
    <lineage>
        <taxon>Eukaryota</taxon>
        <taxon>Metazoa</taxon>
        <taxon>Ecdysozoa</taxon>
        <taxon>Arthropoda</taxon>
        <taxon>Crustacea</taxon>
        <taxon>Multicrustacea</taxon>
        <taxon>Malacostraca</taxon>
        <taxon>Eumalacostraca</taxon>
        <taxon>Eucarida</taxon>
        <taxon>Decapoda</taxon>
        <taxon>Pleocyemata</taxon>
        <taxon>Astacidea</taxon>
        <taxon>Parastacoidea</taxon>
        <taxon>Parastacidae</taxon>
        <taxon>Cherax</taxon>
    </lineage>
</organism>
<evidence type="ECO:0000256" key="6">
    <source>
        <dbReference type="ARBA" id="ARBA00034808"/>
    </source>
</evidence>
<dbReference type="Pfam" id="PF23445">
    <property type="entry name" value="WHD_SNRNP200"/>
    <property type="match status" value="1"/>
</dbReference>
<dbReference type="EMBL" id="JARKIK010000001">
    <property type="protein sequence ID" value="KAK8753914.1"/>
    <property type="molecule type" value="Genomic_DNA"/>
</dbReference>
<dbReference type="GO" id="GO:0005524">
    <property type="term" value="F:ATP binding"/>
    <property type="evidence" value="ECO:0007669"/>
    <property type="project" value="UniProtKB-KW"/>
</dbReference>
<evidence type="ECO:0000256" key="4">
    <source>
        <dbReference type="ARBA" id="ARBA00022840"/>
    </source>
</evidence>
<evidence type="ECO:0000256" key="1">
    <source>
        <dbReference type="ARBA" id="ARBA00022741"/>
    </source>
</evidence>
<evidence type="ECO:0000313" key="10">
    <source>
        <dbReference type="Proteomes" id="UP001445076"/>
    </source>
</evidence>
<comment type="caution">
    <text evidence="9">The sequence shown here is derived from an EMBL/GenBank/DDBJ whole genome shotgun (WGS) entry which is preliminary data.</text>
</comment>
<evidence type="ECO:0000256" key="2">
    <source>
        <dbReference type="ARBA" id="ARBA00022801"/>
    </source>
</evidence>
<dbReference type="EC" id="5.6.2.4" evidence="6"/>
<dbReference type="Proteomes" id="UP001445076">
    <property type="component" value="Unassembled WGS sequence"/>
</dbReference>
<feature type="domain" description="MER3 helicase-like winged helix" evidence="8">
    <location>
        <begin position="2"/>
        <end position="83"/>
    </location>
</feature>
<reference evidence="9 10" key="1">
    <citation type="journal article" date="2024" name="BMC Genomics">
        <title>Genome assembly of redclaw crayfish (Cherax quadricarinatus) provides insights into its immune adaptation and hypoxia tolerance.</title>
        <authorList>
            <person name="Liu Z."/>
            <person name="Zheng J."/>
            <person name="Li H."/>
            <person name="Fang K."/>
            <person name="Wang S."/>
            <person name="He J."/>
            <person name="Zhou D."/>
            <person name="Weng S."/>
            <person name="Chi M."/>
            <person name="Gu Z."/>
            <person name="He J."/>
            <person name="Li F."/>
            <person name="Wang M."/>
        </authorList>
    </citation>
    <scope>NUCLEOTIDE SEQUENCE [LARGE SCALE GENOMIC DNA]</scope>
    <source>
        <strain evidence="9">ZL_2023a</strain>
    </source>
</reference>
<evidence type="ECO:0000256" key="5">
    <source>
        <dbReference type="ARBA" id="ARBA00034617"/>
    </source>
</evidence>
<evidence type="ECO:0000259" key="8">
    <source>
        <dbReference type="Pfam" id="PF23445"/>
    </source>
</evidence>
<dbReference type="InterPro" id="IPR036388">
    <property type="entry name" value="WH-like_DNA-bd_sf"/>
</dbReference>
<dbReference type="FunFam" id="1.10.10.10:FF:000012">
    <property type="entry name" value="U5 small nuclear ribonucleoprotein helicase"/>
    <property type="match status" value="1"/>
</dbReference>
<keyword evidence="1" id="KW-0547">Nucleotide-binding</keyword>
<feature type="non-terminal residue" evidence="9">
    <location>
        <position position="1"/>
    </location>
</feature>
<dbReference type="AlphaFoldDB" id="A0AAW0YUL3"/>
<name>A0AAW0YUL3_CHEQU</name>
<feature type="non-terminal residue" evidence="9">
    <location>
        <position position="111"/>
    </location>
</feature>
<protein>
    <recommendedName>
        <fullName evidence="6">DNA 3'-5' helicase</fullName>
        <ecNumber evidence="6">5.6.2.4</ecNumber>
    </recommendedName>
</protein>
<keyword evidence="10" id="KW-1185">Reference proteome</keyword>
<dbReference type="PANTHER" id="PTHR47835">
    <property type="entry name" value="HFM1, ATP DEPENDENT DNA HELICASE HOMOLOG"/>
    <property type="match status" value="1"/>
</dbReference>
<dbReference type="PANTHER" id="PTHR47835:SF3">
    <property type="entry name" value="HELICASE FOR MEIOSIS 1"/>
    <property type="match status" value="1"/>
</dbReference>
<evidence type="ECO:0000256" key="7">
    <source>
        <dbReference type="ARBA" id="ARBA00048988"/>
    </source>
</evidence>
<dbReference type="SUPFAM" id="SSF46785">
    <property type="entry name" value="Winged helix' DNA-binding domain"/>
    <property type="match status" value="1"/>
</dbReference>
<keyword evidence="2" id="KW-0378">Hydrolase</keyword>
<dbReference type="GO" id="GO:0016787">
    <property type="term" value="F:hydrolase activity"/>
    <property type="evidence" value="ECO:0007669"/>
    <property type="project" value="UniProtKB-KW"/>
</dbReference>
<gene>
    <name evidence="9" type="ORF">OTU49_001812</name>
</gene>
<dbReference type="Gene3D" id="1.10.10.10">
    <property type="entry name" value="Winged helix-like DNA-binding domain superfamily/Winged helix DNA-binding domain"/>
    <property type="match status" value="1"/>
</dbReference>
<keyword evidence="4" id="KW-0067">ATP-binding</keyword>
<keyword evidence="3" id="KW-0347">Helicase</keyword>
<comment type="catalytic activity">
    <reaction evidence="7">
        <text>ATP + H2O = ADP + phosphate + H(+)</text>
        <dbReference type="Rhea" id="RHEA:13065"/>
        <dbReference type="ChEBI" id="CHEBI:15377"/>
        <dbReference type="ChEBI" id="CHEBI:15378"/>
        <dbReference type="ChEBI" id="CHEBI:30616"/>
        <dbReference type="ChEBI" id="CHEBI:43474"/>
        <dbReference type="ChEBI" id="CHEBI:456216"/>
        <dbReference type="EC" id="5.6.2.4"/>
    </reaction>
</comment>